<dbReference type="EMBL" id="CM010715">
    <property type="protein sequence ID" value="RZC46927.1"/>
    <property type="molecule type" value="Genomic_DNA"/>
</dbReference>
<dbReference type="AlphaFoldDB" id="A0A4Y7IDC5"/>
<accession>A0A4Y7IDC5</accession>
<dbReference type="Proteomes" id="UP000316621">
    <property type="component" value="Chromosome 1"/>
</dbReference>
<evidence type="ECO:0000313" key="2">
    <source>
        <dbReference type="EMBL" id="RZC46927.1"/>
    </source>
</evidence>
<dbReference type="InterPro" id="IPR002156">
    <property type="entry name" value="RNaseH_domain"/>
</dbReference>
<dbReference type="Gramene" id="RZC46927">
    <property type="protein sequence ID" value="RZC46927"/>
    <property type="gene ID" value="C5167_039875"/>
</dbReference>
<feature type="non-terminal residue" evidence="2">
    <location>
        <position position="1"/>
    </location>
</feature>
<keyword evidence="3" id="KW-1185">Reference proteome</keyword>
<feature type="domain" description="RNase H type-1" evidence="1">
    <location>
        <begin position="37"/>
        <end position="122"/>
    </location>
</feature>
<proteinExistence type="predicted"/>
<dbReference type="PANTHER" id="PTHR47723">
    <property type="entry name" value="OS05G0353850 PROTEIN"/>
    <property type="match status" value="1"/>
</dbReference>
<gene>
    <name evidence="2" type="ORF">C5167_039875</name>
</gene>
<dbReference type="InterPro" id="IPR053151">
    <property type="entry name" value="RNase_H-like"/>
</dbReference>
<dbReference type="CDD" id="cd06222">
    <property type="entry name" value="RNase_H_like"/>
    <property type="match status" value="1"/>
</dbReference>
<dbReference type="Pfam" id="PF13456">
    <property type="entry name" value="RVT_3"/>
    <property type="match status" value="1"/>
</dbReference>
<name>A0A4Y7IDC5_PAPSO</name>
<evidence type="ECO:0000313" key="3">
    <source>
        <dbReference type="Proteomes" id="UP000316621"/>
    </source>
</evidence>
<dbReference type="OMA" id="FSIRWEN"/>
<protein>
    <recommendedName>
        <fullName evidence="1">RNase H type-1 domain-containing protein</fullName>
    </recommendedName>
</protein>
<sequence length="148" mass="17019">SEKKRLSIIGGFACFVKIGLKFQKVKMSPSSTKQRRGGRKRKGESRAVLEGLRWAKAMDLDSIHIISDAEAVVNSINNISFSIRWENRKIMQEIKHLLTSFIFTKVSYVSRNFNSSADSISKVVRRDKLQVEEFSHDVTHLQTILSWY</sequence>
<reference evidence="2 3" key="1">
    <citation type="journal article" date="2018" name="Science">
        <title>The opium poppy genome and morphinan production.</title>
        <authorList>
            <person name="Guo L."/>
            <person name="Winzer T."/>
            <person name="Yang X."/>
            <person name="Li Y."/>
            <person name="Ning Z."/>
            <person name="He Z."/>
            <person name="Teodor R."/>
            <person name="Lu Y."/>
            <person name="Bowser T.A."/>
            <person name="Graham I.A."/>
            <person name="Ye K."/>
        </authorList>
    </citation>
    <scope>NUCLEOTIDE SEQUENCE [LARGE SCALE GENOMIC DNA]</scope>
    <source>
        <strain evidence="3">cv. HN1</strain>
        <tissue evidence="2">Leaves</tissue>
    </source>
</reference>
<dbReference type="InterPro" id="IPR044730">
    <property type="entry name" value="RNase_H-like_dom_plant"/>
</dbReference>
<dbReference type="InterPro" id="IPR012337">
    <property type="entry name" value="RNaseH-like_sf"/>
</dbReference>
<dbReference type="GO" id="GO:0003676">
    <property type="term" value="F:nucleic acid binding"/>
    <property type="evidence" value="ECO:0007669"/>
    <property type="project" value="InterPro"/>
</dbReference>
<evidence type="ECO:0000259" key="1">
    <source>
        <dbReference type="Pfam" id="PF13456"/>
    </source>
</evidence>
<dbReference type="PANTHER" id="PTHR47723:SF19">
    <property type="entry name" value="POLYNUCLEOTIDYL TRANSFERASE, RIBONUCLEASE H-LIKE SUPERFAMILY PROTEIN"/>
    <property type="match status" value="1"/>
</dbReference>
<dbReference type="GO" id="GO:0004523">
    <property type="term" value="F:RNA-DNA hybrid ribonuclease activity"/>
    <property type="evidence" value="ECO:0007669"/>
    <property type="project" value="InterPro"/>
</dbReference>
<dbReference type="InterPro" id="IPR036397">
    <property type="entry name" value="RNaseH_sf"/>
</dbReference>
<organism evidence="2 3">
    <name type="scientific">Papaver somniferum</name>
    <name type="common">Opium poppy</name>
    <dbReference type="NCBI Taxonomy" id="3469"/>
    <lineage>
        <taxon>Eukaryota</taxon>
        <taxon>Viridiplantae</taxon>
        <taxon>Streptophyta</taxon>
        <taxon>Embryophyta</taxon>
        <taxon>Tracheophyta</taxon>
        <taxon>Spermatophyta</taxon>
        <taxon>Magnoliopsida</taxon>
        <taxon>Ranunculales</taxon>
        <taxon>Papaveraceae</taxon>
        <taxon>Papaveroideae</taxon>
        <taxon>Papaver</taxon>
    </lineage>
</organism>
<dbReference type="SUPFAM" id="SSF53098">
    <property type="entry name" value="Ribonuclease H-like"/>
    <property type="match status" value="1"/>
</dbReference>
<dbReference type="Gene3D" id="3.30.420.10">
    <property type="entry name" value="Ribonuclease H-like superfamily/Ribonuclease H"/>
    <property type="match status" value="1"/>
</dbReference>